<evidence type="ECO:0000256" key="2">
    <source>
        <dbReference type="ARBA" id="ARBA00022525"/>
    </source>
</evidence>
<dbReference type="PROSITE" id="PS00330">
    <property type="entry name" value="HEMOLYSIN_CALCIUM"/>
    <property type="match status" value="2"/>
</dbReference>
<dbReference type="EMBL" id="CP076361">
    <property type="protein sequence ID" value="QWK90166.1"/>
    <property type="molecule type" value="Genomic_DNA"/>
</dbReference>
<keyword evidence="5" id="KW-1185">Reference proteome</keyword>
<evidence type="ECO:0000313" key="5">
    <source>
        <dbReference type="Proteomes" id="UP000679352"/>
    </source>
</evidence>
<accession>A0A975P7C7</accession>
<dbReference type="InterPro" id="IPR018511">
    <property type="entry name" value="Hemolysin-typ_Ca-bd_CS"/>
</dbReference>
<dbReference type="InterPro" id="IPR050557">
    <property type="entry name" value="RTX_toxin/Mannuronan_C5-epim"/>
</dbReference>
<dbReference type="RefSeq" id="WP_215506476.1">
    <property type="nucleotide sequence ID" value="NZ_CP076361.1"/>
</dbReference>
<reference evidence="4" key="1">
    <citation type="submission" date="2021-06" db="EMBL/GenBank/DDBJ databases">
        <title>Direct submission.</title>
        <authorList>
            <person name="Lee C.-S."/>
            <person name="Jin L."/>
        </authorList>
    </citation>
    <scope>NUCLEOTIDE SEQUENCE</scope>
    <source>
        <strain evidence="4">Con5</strain>
    </source>
</reference>
<dbReference type="PANTHER" id="PTHR38340:SF1">
    <property type="entry name" value="S-LAYER PROTEIN"/>
    <property type="match status" value="1"/>
</dbReference>
<protein>
    <recommendedName>
        <fullName evidence="6">Calcium-binding protein</fullName>
    </recommendedName>
</protein>
<dbReference type="SUPFAM" id="SSF51120">
    <property type="entry name" value="beta-Roll"/>
    <property type="match status" value="1"/>
</dbReference>
<comment type="subcellular location">
    <subcellularLocation>
        <location evidence="1">Secreted</location>
    </subcellularLocation>
</comment>
<organism evidence="4 5">
    <name type="scientific">Gemmobacter fulvus</name>
    <dbReference type="NCBI Taxonomy" id="2840474"/>
    <lineage>
        <taxon>Bacteria</taxon>
        <taxon>Pseudomonadati</taxon>
        <taxon>Pseudomonadota</taxon>
        <taxon>Alphaproteobacteria</taxon>
        <taxon>Rhodobacterales</taxon>
        <taxon>Paracoccaceae</taxon>
        <taxon>Gemmobacter</taxon>
    </lineage>
</organism>
<dbReference type="KEGG" id="gfu:KM031_15270"/>
<keyword evidence="2" id="KW-0964">Secreted</keyword>
<dbReference type="Pfam" id="PF00353">
    <property type="entry name" value="HemolysinCabind"/>
    <property type="match status" value="3"/>
</dbReference>
<gene>
    <name evidence="4" type="ORF">KM031_15270</name>
</gene>
<evidence type="ECO:0000256" key="1">
    <source>
        <dbReference type="ARBA" id="ARBA00004613"/>
    </source>
</evidence>
<evidence type="ECO:0000256" key="3">
    <source>
        <dbReference type="SAM" id="MobiDB-lite"/>
    </source>
</evidence>
<name>A0A975P7C7_9RHOB</name>
<dbReference type="Gene3D" id="2.150.10.10">
    <property type="entry name" value="Serralysin-like metalloprotease, C-terminal"/>
    <property type="match status" value="2"/>
</dbReference>
<dbReference type="GO" id="GO:0005576">
    <property type="term" value="C:extracellular region"/>
    <property type="evidence" value="ECO:0007669"/>
    <property type="project" value="UniProtKB-SubCell"/>
</dbReference>
<sequence length="407" mass="40339">MTSFVLTSLSSAGRSLSSGETGVIAASATLAPPSQSAVDMFGSSNLLVAGAVAPLASSAAGVRTYGSAQITVSESGIIQGRQAISTNGNGGLLLVNDGFLIGSAGGISAYGSGAVQVQNSGHIWGSGSTGIYLEDASSANIRNSGEISGLSYGIYSDDAAIRIHNTGEISGGIQSLRLADGADVVINRGTLFGEVVLNGGNDLFRGGLGVQTDIVAGSGNDTVWGGRDAETILGEGGNDLLVGGGGENALSGGAGRDTLRGGAENDSLTGGTENDVLRGAAGDDTLDGNGGADLMFGAEGNDLLRGGSGDDTLNGGLGNDELSGGSGRDVFVFLPGSGQDVDRVAGFSNNVDRLDLRAFDLDGIGDLRALASNSSQGLHIDLTEQGGGILLVTGLTLRQLDAGDVLL</sequence>
<dbReference type="InterPro" id="IPR001343">
    <property type="entry name" value="Hemolysn_Ca-bd"/>
</dbReference>
<dbReference type="PRINTS" id="PR00313">
    <property type="entry name" value="CABNDNGRPT"/>
</dbReference>
<dbReference type="GO" id="GO:0005509">
    <property type="term" value="F:calcium ion binding"/>
    <property type="evidence" value="ECO:0007669"/>
    <property type="project" value="InterPro"/>
</dbReference>
<evidence type="ECO:0000313" key="4">
    <source>
        <dbReference type="EMBL" id="QWK90166.1"/>
    </source>
</evidence>
<evidence type="ECO:0008006" key="6">
    <source>
        <dbReference type="Google" id="ProtNLM"/>
    </source>
</evidence>
<dbReference type="AlphaFoldDB" id="A0A975P7C7"/>
<feature type="region of interest" description="Disordered" evidence="3">
    <location>
        <begin position="252"/>
        <end position="283"/>
    </location>
</feature>
<dbReference type="Proteomes" id="UP000679352">
    <property type="component" value="Chromosome"/>
</dbReference>
<dbReference type="InterPro" id="IPR011049">
    <property type="entry name" value="Serralysin-like_metalloprot_C"/>
</dbReference>
<proteinExistence type="predicted"/>
<dbReference type="PANTHER" id="PTHR38340">
    <property type="entry name" value="S-LAYER PROTEIN"/>
    <property type="match status" value="1"/>
</dbReference>